<dbReference type="Pfam" id="PF13347">
    <property type="entry name" value="MFS_2"/>
    <property type="match status" value="1"/>
</dbReference>
<feature type="transmembrane region" description="Helical" evidence="2">
    <location>
        <begin position="358"/>
        <end position="383"/>
    </location>
</feature>
<evidence type="ECO:0000313" key="3">
    <source>
        <dbReference type="EMBL" id="ONF96061.1"/>
    </source>
</evidence>
<dbReference type="STRING" id="1915074.SPHI_16750"/>
<dbReference type="GO" id="GO:0008643">
    <property type="term" value="P:carbohydrate transport"/>
    <property type="evidence" value="ECO:0007669"/>
    <property type="project" value="InterPro"/>
</dbReference>
<reference evidence="3 4" key="1">
    <citation type="submission" date="2016-11" db="EMBL/GenBank/DDBJ databases">
        <title>Genome sequence of Sphingomonas jeddahensis G39.</title>
        <authorList>
            <person name="Poehlein A."/>
            <person name="Wuebbeler J.H."/>
            <person name="Steinbuechel A."/>
            <person name="Daniel R."/>
        </authorList>
    </citation>
    <scope>NUCLEOTIDE SEQUENCE [LARGE SCALE GENOMIC DNA]</scope>
    <source>
        <strain evidence="3 4">G39</strain>
    </source>
</reference>
<feature type="transmembrane region" description="Helical" evidence="2">
    <location>
        <begin position="94"/>
        <end position="111"/>
    </location>
</feature>
<dbReference type="EMBL" id="MPSB01000006">
    <property type="protein sequence ID" value="ONF96061.1"/>
    <property type="molecule type" value="Genomic_DNA"/>
</dbReference>
<keyword evidence="2" id="KW-0472">Membrane</keyword>
<feature type="transmembrane region" description="Helical" evidence="2">
    <location>
        <begin position="123"/>
        <end position="142"/>
    </location>
</feature>
<dbReference type="Proteomes" id="UP000188729">
    <property type="component" value="Unassembled WGS sequence"/>
</dbReference>
<accession>A0A1V2ETR9</accession>
<dbReference type="GO" id="GO:0005886">
    <property type="term" value="C:plasma membrane"/>
    <property type="evidence" value="ECO:0007669"/>
    <property type="project" value="TreeGrafter"/>
</dbReference>
<gene>
    <name evidence="3" type="primary">yicJ_2</name>
    <name evidence="3" type="ORF">SPHI_16750</name>
</gene>
<dbReference type="PANTHER" id="PTHR11328">
    <property type="entry name" value="MAJOR FACILITATOR SUPERFAMILY DOMAIN-CONTAINING PROTEIN"/>
    <property type="match status" value="1"/>
</dbReference>
<feature type="transmembrane region" description="Helical" evidence="2">
    <location>
        <begin position="55"/>
        <end position="74"/>
    </location>
</feature>
<dbReference type="SUPFAM" id="SSF103473">
    <property type="entry name" value="MFS general substrate transporter"/>
    <property type="match status" value="1"/>
</dbReference>
<feature type="transmembrane region" description="Helical" evidence="2">
    <location>
        <begin position="163"/>
        <end position="183"/>
    </location>
</feature>
<dbReference type="GO" id="GO:0015293">
    <property type="term" value="F:symporter activity"/>
    <property type="evidence" value="ECO:0007669"/>
    <property type="project" value="InterPro"/>
</dbReference>
<sequence length="488" mass="51825">MATIAADVPGVPATLKRAGLPLATKLAHGTGAAANGSLIYLRSLLLLFYSQVVGLEAWMVSLALAVVIAFDAIWDPAIGHFSDTLRSRWGRRHTLMFAAPVPAAILCALMWNPPLGMTPGMTFAWLLATAILLNLSFSFFEVPANALTPELAPGYHVRTNLLAWRWVLGTVGAMITALLGLGWFLSPEAGAVGQLVRSGYGKLGIAAALLMLVAMLVNAFGTRRYRGMLYEPPERSGGLRASLRDAVETLRNRNMAVAVIAGALAGIGFGIRTVLEAYIATFIWGLPASALLLTTIAGFVATPIGALVGAMLSRRFGKKPACMGLFFVGTILTNMPLLLRMSGVFFANGDPLLLPTLIGFAFTSAVFYYGGFVLVSSMIADIVEDAQAKTGRRSEGLITSADQFIQKIITAMGTVLGGALLTVIAFPRQALPGQVPAETLASLGWTFLVLVTALSFLSIAVWKFYRIDRVGHEARLSALDVPEVRGAA</sequence>
<feature type="transmembrane region" description="Helical" evidence="2">
    <location>
        <begin position="445"/>
        <end position="465"/>
    </location>
</feature>
<dbReference type="InterPro" id="IPR039672">
    <property type="entry name" value="MFS_2"/>
</dbReference>
<feature type="transmembrane region" description="Helical" evidence="2">
    <location>
        <begin position="324"/>
        <end position="346"/>
    </location>
</feature>
<feature type="transmembrane region" description="Helical" evidence="2">
    <location>
        <begin position="404"/>
        <end position="425"/>
    </location>
</feature>
<proteinExistence type="inferred from homology"/>
<dbReference type="RefSeq" id="WP_076744452.1">
    <property type="nucleotide sequence ID" value="NZ_MPSB01000006.1"/>
</dbReference>
<comment type="caution">
    <text evidence="3">The sequence shown here is derived from an EMBL/GenBank/DDBJ whole genome shotgun (WGS) entry which is preliminary data.</text>
</comment>
<feature type="transmembrane region" description="Helical" evidence="2">
    <location>
        <begin position="290"/>
        <end position="312"/>
    </location>
</feature>
<protein>
    <submittedName>
        <fullName evidence="3">Inner membrane symporter YicJ</fullName>
    </submittedName>
</protein>
<evidence type="ECO:0000256" key="1">
    <source>
        <dbReference type="ARBA" id="ARBA00009617"/>
    </source>
</evidence>
<comment type="similarity">
    <text evidence="1">Belongs to the sodium:galactoside symporter (TC 2.A.2) family.</text>
</comment>
<feature type="transmembrane region" description="Helical" evidence="2">
    <location>
        <begin position="257"/>
        <end position="284"/>
    </location>
</feature>
<evidence type="ECO:0000313" key="4">
    <source>
        <dbReference type="Proteomes" id="UP000188729"/>
    </source>
</evidence>
<dbReference type="InterPro" id="IPR036259">
    <property type="entry name" value="MFS_trans_sf"/>
</dbReference>
<dbReference type="OrthoDB" id="9764596at2"/>
<feature type="transmembrane region" description="Helical" evidence="2">
    <location>
        <begin position="203"/>
        <end position="221"/>
    </location>
</feature>
<organism evidence="3 4">
    <name type="scientific">Sphingomonas jeddahensis</name>
    <dbReference type="NCBI Taxonomy" id="1915074"/>
    <lineage>
        <taxon>Bacteria</taxon>
        <taxon>Pseudomonadati</taxon>
        <taxon>Pseudomonadota</taxon>
        <taxon>Alphaproteobacteria</taxon>
        <taxon>Sphingomonadales</taxon>
        <taxon>Sphingomonadaceae</taxon>
        <taxon>Sphingomonas</taxon>
    </lineage>
</organism>
<keyword evidence="4" id="KW-1185">Reference proteome</keyword>
<name>A0A1V2ETR9_9SPHN</name>
<evidence type="ECO:0000256" key="2">
    <source>
        <dbReference type="SAM" id="Phobius"/>
    </source>
</evidence>
<dbReference type="Gene3D" id="1.20.1250.20">
    <property type="entry name" value="MFS general substrate transporter like domains"/>
    <property type="match status" value="2"/>
</dbReference>
<dbReference type="AlphaFoldDB" id="A0A1V2ETR9"/>
<keyword evidence="2" id="KW-1133">Transmembrane helix</keyword>
<dbReference type="PANTHER" id="PTHR11328:SF24">
    <property type="entry name" value="MAJOR FACILITATOR SUPERFAMILY (MFS) PROFILE DOMAIN-CONTAINING PROTEIN"/>
    <property type="match status" value="1"/>
</dbReference>
<keyword evidence="2" id="KW-0812">Transmembrane</keyword>